<name>A0A6A4HDX3_9AGAR</name>
<organism evidence="2 3">
    <name type="scientific">Gymnopus androsaceus JB14</name>
    <dbReference type="NCBI Taxonomy" id="1447944"/>
    <lineage>
        <taxon>Eukaryota</taxon>
        <taxon>Fungi</taxon>
        <taxon>Dikarya</taxon>
        <taxon>Basidiomycota</taxon>
        <taxon>Agaricomycotina</taxon>
        <taxon>Agaricomycetes</taxon>
        <taxon>Agaricomycetidae</taxon>
        <taxon>Agaricales</taxon>
        <taxon>Marasmiineae</taxon>
        <taxon>Omphalotaceae</taxon>
        <taxon>Gymnopus</taxon>
    </lineage>
</organism>
<keyword evidence="3" id="KW-1185">Reference proteome</keyword>
<evidence type="ECO:0000256" key="1">
    <source>
        <dbReference type="SAM" id="MobiDB-lite"/>
    </source>
</evidence>
<evidence type="ECO:0000313" key="3">
    <source>
        <dbReference type="Proteomes" id="UP000799118"/>
    </source>
</evidence>
<protein>
    <submittedName>
        <fullName evidence="2">Uncharacterized protein</fullName>
    </submittedName>
</protein>
<proteinExistence type="predicted"/>
<accession>A0A6A4HDX3</accession>
<feature type="region of interest" description="Disordered" evidence="1">
    <location>
        <begin position="253"/>
        <end position="275"/>
    </location>
</feature>
<dbReference type="EMBL" id="ML769511">
    <property type="protein sequence ID" value="KAE9396582.1"/>
    <property type="molecule type" value="Genomic_DNA"/>
</dbReference>
<dbReference type="AlphaFoldDB" id="A0A6A4HDX3"/>
<sequence>MTPSLQLARRDDLLSHLMETNASKLSSQLKLGFELAQYKHLITPELVKAGQDIVRAELKSLAVEKELVDEKDLDVYLATACSHFVLRKMHPLYPVLLSLIALRHPILTLTRFSVERVWRSIIKGSDQLLKTLNASPTPGMSIEAEGKARVVEVFDRCPIGKRIGSGSSSRTRYALDVLSGNDLHLSSSSVNKRSILDVDIGPPPQEFLPQLPDAPHGCMSQPAIEEIPLPSAEGLPPALYERDNIFVIIEADRPSIGPPPSIPPPTTPRPSSTRVDDARRGLFLPLTPRSGGVSSLSSAAEVALVDPVSPVSCLIFIAVVQVLVHTAFSFRVMRTIL</sequence>
<feature type="compositionally biased region" description="Pro residues" evidence="1">
    <location>
        <begin position="256"/>
        <end position="268"/>
    </location>
</feature>
<dbReference type="Proteomes" id="UP000799118">
    <property type="component" value="Unassembled WGS sequence"/>
</dbReference>
<evidence type="ECO:0000313" key="2">
    <source>
        <dbReference type="EMBL" id="KAE9396582.1"/>
    </source>
</evidence>
<reference evidence="2" key="1">
    <citation type="journal article" date="2019" name="Environ. Microbiol.">
        <title>Fungal ecological strategies reflected in gene transcription - a case study of two litter decomposers.</title>
        <authorList>
            <person name="Barbi F."/>
            <person name="Kohler A."/>
            <person name="Barry K."/>
            <person name="Baskaran P."/>
            <person name="Daum C."/>
            <person name="Fauchery L."/>
            <person name="Ihrmark K."/>
            <person name="Kuo A."/>
            <person name="LaButti K."/>
            <person name="Lipzen A."/>
            <person name="Morin E."/>
            <person name="Grigoriev I.V."/>
            <person name="Henrissat B."/>
            <person name="Lindahl B."/>
            <person name="Martin F."/>
        </authorList>
    </citation>
    <scope>NUCLEOTIDE SEQUENCE</scope>
    <source>
        <strain evidence="2">JB14</strain>
    </source>
</reference>
<dbReference type="OrthoDB" id="10625239at2759"/>
<gene>
    <name evidence="2" type="ORF">BT96DRAFT_101809</name>
</gene>